<evidence type="ECO:0000259" key="6">
    <source>
        <dbReference type="Pfam" id="PF16656"/>
    </source>
</evidence>
<dbReference type="Gene3D" id="2.60.40.380">
    <property type="entry name" value="Purple acid phosphatase-like, N-terminal"/>
    <property type="match status" value="1"/>
</dbReference>
<dbReference type="GeneID" id="110250352"/>
<dbReference type="GO" id="GO:0046872">
    <property type="term" value="F:metal ion binding"/>
    <property type="evidence" value="ECO:0007669"/>
    <property type="project" value="InterPro"/>
</dbReference>
<feature type="domain" description="Purple acid phosphatase N-terminal" evidence="6">
    <location>
        <begin position="30"/>
        <end position="122"/>
    </location>
</feature>
<keyword evidence="3" id="KW-0378">Hydrolase</keyword>
<dbReference type="EC" id="3.1.3.2" evidence="3"/>
<evidence type="ECO:0000313" key="8">
    <source>
        <dbReference type="Proteomes" id="UP000887567"/>
    </source>
</evidence>
<comment type="catalytic activity">
    <reaction evidence="3">
        <text>a phosphate monoester + H2O = an alcohol + phosphate</text>
        <dbReference type="Rhea" id="RHEA:15017"/>
        <dbReference type="ChEBI" id="CHEBI:15377"/>
        <dbReference type="ChEBI" id="CHEBI:30879"/>
        <dbReference type="ChEBI" id="CHEBI:43474"/>
        <dbReference type="ChEBI" id="CHEBI:67140"/>
        <dbReference type="EC" id="3.1.3.2"/>
    </reaction>
</comment>
<accession>A0A913XZA2</accession>
<keyword evidence="2" id="KW-0325">Glycoprotein</keyword>
<dbReference type="KEGG" id="epa:110250352"/>
<feature type="chain" id="PRO_5038154505" description="Purple acid phosphatase" evidence="3">
    <location>
        <begin position="25"/>
        <end position="437"/>
    </location>
</feature>
<dbReference type="InterPro" id="IPR041792">
    <property type="entry name" value="MPP_PAP"/>
</dbReference>
<feature type="domain" description="Purple acid phosphatase C-terminal" evidence="5">
    <location>
        <begin position="366"/>
        <end position="427"/>
    </location>
</feature>
<dbReference type="PANTHER" id="PTHR45867">
    <property type="entry name" value="PURPLE ACID PHOSPHATASE"/>
    <property type="match status" value="1"/>
</dbReference>
<dbReference type="InterPro" id="IPR025733">
    <property type="entry name" value="PAPs_C"/>
</dbReference>
<evidence type="ECO:0000256" key="2">
    <source>
        <dbReference type="ARBA" id="ARBA00023180"/>
    </source>
</evidence>
<protein>
    <recommendedName>
        <fullName evidence="3">Purple acid phosphatase</fullName>
        <ecNumber evidence="3">3.1.3.2</ecNumber>
    </recommendedName>
</protein>
<feature type="signal peptide" evidence="3">
    <location>
        <begin position="1"/>
        <end position="24"/>
    </location>
</feature>
<organism evidence="7 8">
    <name type="scientific">Exaiptasia diaphana</name>
    <name type="common">Tropical sea anemone</name>
    <name type="synonym">Aiptasia pulchella</name>
    <dbReference type="NCBI Taxonomy" id="2652724"/>
    <lineage>
        <taxon>Eukaryota</taxon>
        <taxon>Metazoa</taxon>
        <taxon>Cnidaria</taxon>
        <taxon>Anthozoa</taxon>
        <taxon>Hexacorallia</taxon>
        <taxon>Actiniaria</taxon>
        <taxon>Aiptasiidae</taxon>
        <taxon>Exaiptasia</taxon>
    </lineage>
</organism>
<dbReference type="CDD" id="cd00839">
    <property type="entry name" value="MPP_PAPs"/>
    <property type="match status" value="1"/>
</dbReference>
<dbReference type="OrthoDB" id="45007at2759"/>
<dbReference type="PANTHER" id="PTHR45867:SF10">
    <property type="entry name" value="PURPLE ACID PHOSPHATASE"/>
    <property type="match status" value="1"/>
</dbReference>
<keyword evidence="1 3" id="KW-0732">Signal</keyword>
<dbReference type="SUPFAM" id="SSF56300">
    <property type="entry name" value="Metallo-dependent phosphatases"/>
    <property type="match status" value="1"/>
</dbReference>
<dbReference type="RefSeq" id="XP_020912609.1">
    <property type="nucleotide sequence ID" value="XM_021056950.2"/>
</dbReference>
<dbReference type="OMA" id="DCTHHET"/>
<dbReference type="Pfam" id="PF14008">
    <property type="entry name" value="Metallophos_C"/>
    <property type="match status" value="1"/>
</dbReference>
<dbReference type="InterPro" id="IPR015914">
    <property type="entry name" value="PAPs_N"/>
</dbReference>
<evidence type="ECO:0000259" key="5">
    <source>
        <dbReference type="Pfam" id="PF14008"/>
    </source>
</evidence>
<dbReference type="AlphaFoldDB" id="A0A913XZA2"/>
<dbReference type="SUPFAM" id="SSF49363">
    <property type="entry name" value="Purple acid phosphatase, N-terminal domain"/>
    <property type="match status" value="1"/>
</dbReference>
<evidence type="ECO:0000313" key="7">
    <source>
        <dbReference type="EnsemblMetazoa" id="XP_020912609.1"/>
    </source>
</evidence>
<feature type="domain" description="Calcineurin-like phosphoesterase" evidence="4">
    <location>
        <begin position="133"/>
        <end position="341"/>
    </location>
</feature>
<evidence type="ECO:0000256" key="1">
    <source>
        <dbReference type="ARBA" id="ARBA00022729"/>
    </source>
</evidence>
<dbReference type="InterPro" id="IPR004843">
    <property type="entry name" value="Calcineurin-like_PHP"/>
</dbReference>
<reference evidence="7" key="1">
    <citation type="submission" date="2022-11" db="UniProtKB">
        <authorList>
            <consortium name="EnsemblMetazoa"/>
        </authorList>
    </citation>
    <scope>IDENTIFICATION</scope>
</reference>
<dbReference type="Gene3D" id="3.60.21.10">
    <property type="match status" value="1"/>
</dbReference>
<evidence type="ECO:0000259" key="4">
    <source>
        <dbReference type="Pfam" id="PF00149"/>
    </source>
</evidence>
<dbReference type="EnsemblMetazoa" id="XM_021056950.2">
    <property type="protein sequence ID" value="XP_020912609.1"/>
    <property type="gene ID" value="LOC110250352"/>
</dbReference>
<keyword evidence="8" id="KW-1185">Reference proteome</keyword>
<proteinExistence type="inferred from homology"/>
<dbReference type="Proteomes" id="UP000887567">
    <property type="component" value="Unplaced"/>
</dbReference>
<evidence type="ECO:0000256" key="3">
    <source>
        <dbReference type="RuleBase" id="RU361203"/>
    </source>
</evidence>
<comment type="similarity">
    <text evidence="3">Belongs to the metallophosphoesterase superfamily. Purple acid phosphatase family.</text>
</comment>
<dbReference type="Pfam" id="PF16656">
    <property type="entry name" value="Pur_ac_phosph_N"/>
    <property type="match status" value="1"/>
</dbReference>
<sequence>MRVVMELFWGLFSVIFILFGYSSAQTSQQPEQVHLSMTNNVTEMVVTWVTMDLTTDSIVEYNKKGGPLVLKATGSVDKFVEGSSAHRTMYMHRVKLTDLVPQQSYDYHCGGSGGWSPVFSFTVRPAGANWSPRLALFGDMGNKNARSVPFLQEETQQGHFDAILHVGDFAYNMDTDESKVGDEFMRQIEPIAAYLPYMTCPGNHEYAYNFSNYRARFTMPLFGNNQNMYYSVNIGPVHLISFSSEFYFFWKEEGMERIPEQYAWLEKDLKEATAPENRTLRPWIITMAHRPMYCSNNDRDDCSEHESIVRTGIGENHKWGLEDLFYKYGVDLEIWAHEHSYERLFPVYKRQICNGSLEAPYTNPCAPVHLITGSAGCSENHDPFRNHYGPWTAYRSTDYGYTRMQVHNGTHIYMEQFSTDKQAVIDKLWLIKEKHGY</sequence>
<dbReference type="InterPro" id="IPR008963">
    <property type="entry name" value="Purple_acid_Pase-like_N"/>
</dbReference>
<dbReference type="Pfam" id="PF00149">
    <property type="entry name" value="Metallophos"/>
    <property type="match status" value="1"/>
</dbReference>
<dbReference type="InterPro" id="IPR029052">
    <property type="entry name" value="Metallo-depent_PP-like"/>
</dbReference>
<dbReference type="GO" id="GO:0003993">
    <property type="term" value="F:acid phosphatase activity"/>
    <property type="evidence" value="ECO:0007669"/>
    <property type="project" value="UniProtKB-EC"/>
</dbReference>
<name>A0A913XZA2_EXADI</name>